<evidence type="ECO:0000256" key="7">
    <source>
        <dbReference type="PIRSR" id="PIRSR001123-1"/>
    </source>
</evidence>
<dbReference type="PANTHER" id="PTHR32481:SF20">
    <property type="entry name" value="AMINOPEPTIDASE YSDC"/>
    <property type="match status" value="1"/>
</dbReference>
<dbReference type="InterPro" id="IPR051464">
    <property type="entry name" value="Peptidase_M42_aminopept"/>
</dbReference>
<dbReference type="InterPro" id="IPR008007">
    <property type="entry name" value="Peptidase_M42"/>
</dbReference>
<comment type="similarity">
    <text evidence="1 6">Belongs to the peptidase M42 family.</text>
</comment>
<dbReference type="CDD" id="cd05656">
    <property type="entry name" value="M42_Frv"/>
    <property type="match status" value="1"/>
</dbReference>
<evidence type="ECO:0000256" key="1">
    <source>
        <dbReference type="ARBA" id="ARBA00006272"/>
    </source>
</evidence>
<evidence type="ECO:0000256" key="2">
    <source>
        <dbReference type="ARBA" id="ARBA00022438"/>
    </source>
</evidence>
<name>A0A662DAK8_UNCAE</name>
<dbReference type="SUPFAM" id="SSF101821">
    <property type="entry name" value="Aminopeptidase/glucanase lid domain"/>
    <property type="match status" value="1"/>
</dbReference>
<accession>A0A662DAK8</accession>
<evidence type="ECO:0000256" key="4">
    <source>
        <dbReference type="ARBA" id="ARBA00022723"/>
    </source>
</evidence>
<sequence>MEEKSLLFLKKLIETPSPSGFEQPVQKIIREELKESAGYIKTDVHGNVIAAKNPEGRPRIMLAAHCDEVGFMVRYIDEDGFIYFSSIGGVDAHIVPGQRVKIHTKSGPVLGVVGKKPIHILEEEEKKKVVKLSEQWIDIGIDGREEVEKIVRIGDPVTFARGLERLQGNTIVARGIDDKIGTFIVCEVLKSVSHLSFSAGLFVTLTVQEEVGLRGARTSAYFINPDVGIAVDVDLASDFPTADKKKQGEIKVGKGPVLFRGPNINPQIGEMLVKIAEEKNIPYQLSGEPRATPTDANVIQINRSGVAAGLVSVPARYLHTPVEIVSLEDVENAIILLKEFILQIKRGENFIPL</sequence>
<gene>
    <name evidence="9" type="ORF">DRJ04_05555</name>
</gene>
<dbReference type="Proteomes" id="UP000280417">
    <property type="component" value="Unassembled WGS sequence"/>
</dbReference>
<dbReference type="AlphaFoldDB" id="A0A662DAK8"/>
<dbReference type="GO" id="GO:0046872">
    <property type="term" value="F:metal ion binding"/>
    <property type="evidence" value="ECO:0007669"/>
    <property type="project" value="UniProtKB-UniRule"/>
</dbReference>
<dbReference type="Gene3D" id="2.40.30.40">
    <property type="entry name" value="Peptidase M42, domain 2"/>
    <property type="match status" value="1"/>
</dbReference>
<dbReference type="GO" id="GO:0004177">
    <property type="term" value="F:aminopeptidase activity"/>
    <property type="evidence" value="ECO:0007669"/>
    <property type="project" value="UniProtKB-UniRule"/>
</dbReference>
<dbReference type="InterPro" id="IPR023367">
    <property type="entry name" value="Peptidase_M42_dom2"/>
</dbReference>
<feature type="binding site" evidence="8">
    <location>
        <position position="319"/>
    </location>
    <ligand>
        <name>Zn(2+)</name>
        <dbReference type="ChEBI" id="CHEBI:29105"/>
        <label>2</label>
    </ligand>
</feature>
<dbReference type="Pfam" id="PF05343">
    <property type="entry name" value="Peptidase_M42"/>
    <property type="match status" value="1"/>
</dbReference>
<organism evidence="9 10">
    <name type="scientific">Aerophobetes bacterium</name>
    <dbReference type="NCBI Taxonomy" id="2030807"/>
    <lineage>
        <taxon>Bacteria</taxon>
        <taxon>Candidatus Aerophobota</taxon>
    </lineage>
</organism>
<evidence type="ECO:0000313" key="9">
    <source>
        <dbReference type="EMBL" id="RLE12770.1"/>
    </source>
</evidence>
<dbReference type="PIRSF" id="PIRSF001123">
    <property type="entry name" value="PepA_GA"/>
    <property type="match status" value="1"/>
</dbReference>
<dbReference type="SUPFAM" id="SSF53187">
    <property type="entry name" value="Zn-dependent exopeptidases"/>
    <property type="match status" value="1"/>
</dbReference>
<feature type="binding site" evidence="8">
    <location>
        <position position="177"/>
    </location>
    <ligand>
        <name>Zn(2+)</name>
        <dbReference type="ChEBI" id="CHEBI:29105"/>
        <label>2</label>
    </ligand>
</feature>
<evidence type="ECO:0000256" key="3">
    <source>
        <dbReference type="ARBA" id="ARBA00022670"/>
    </source>
</evidence>
<evidence type="ECO:0000256" key="8">
    <source>
        <dbReference type="PIRSR" id="PIRSR001123-2"/>
    </source>
</evidence>
<proteinExistence type="inferred from homology"/>
<keyword evidence="5" id="KW-0378">Hydrolase</keyword>
<dbReference type="PANTHER" id="PTHR32481">
    <property type="entry name" value="AMINOPEPTIDASE"/>
    <property type="match status" value="1"/>
</dbReference>
<keyword evidence="4 8" id="KW-0479">Metal-binding</keyword>
<feature type="binding site" evidence="8">
    <location>
        <position position="210"/>
    </location>
    <ligand>
        <name>Zn(2+)</name>
        <dbReference type="ChEBI" id="CHEBI:29105"/>
        <label>2</label>
    </ligand>
</feature>
<evidence type="ECO:0000256" key="5">
    <source>
        <dbReference type="ARBA" id="ARBA00022801"/>
    </source>
</evidence>
<dbReference type="Gene3D" id="3.40.630.10">
    <property type="entry name" value="Zn peptidases"/>
    <property type="match status" value="1"/>
</dbReference>
<dbReference type="GO" id="GO:0006508">
    <property type="term" value="P:proteolysis"/>
    <property type="evidence" value="ECO:0007669"/>
    <property type="project" value="UniProtKB-KW"/>
</dbReference>
<evidence type="ECO:0000256" key="6">
    <source>
        <dbReference type="PIRNR" id="PIRNR001123"/>
    </source>
</evidence>
<keyword evidence="3" id="KW-0645">Protease</keyword>
<feature type="binding site" evidence="8">
    <location>
        <position position="65"/>
    </location>
    <ligand>
        <name>Zn(2+)</name>
        <dbReference type="ChEBI" id="CHEBI:29105"/>
        <label>1</label>
    </ligand>
</feature>
<protein>
    <submittedName>
        <fullName evidence="9">M42 family peptidase</fullName>
    </submittedName>
</protein>
<reference evidence="9 10" key="1">
    <citation type="submission" date="2018-06" db="EMBL/GenBank/DDBJ databases">
        <title>Extensive metabolic versatility and redundancy in microbially diverse, dynamic hydrothermal sediments.</title>
        <authorList>
            <person name="Dombrowski N."/>
            <person name="Teske A."/>
            <person name="Baker B.J."/>
        </authorList>
    </citation>
    <scope>NUCLEOTIDE SEQUENCE [LARGE SCALE GENOMIC DNA]</scope>
    <source>
        <strain evidence="9">B3_G15</strain>
    </source>
</reference>
<feature type="binding site" evidence="8">
    <location>
        <position position="232"/>
    </location>
    <ligand>
        <name>Zn(2+)</name>
        <dbReference type="ChEBI" id="CHEBI:29105"/>
        <label>1</label>
    </ligand>
</feature>
<feature type="active site" description="Proton acceptor" evidence="7">
    <location>
        <position position="209"/>
    </location>
</feature>
<evidence type="ECO:0000313" key="10">
    <source>
        <dbReference type="Proteomes" id="UP000280417"/>
    </source>
</evidence>
<keyword evidence="2" id="KW-0031">Aminopeptidase</keyword>
<comment type="caution">
    <text evidence="9">The sequence shown here is derived from an EMBL/GenBank/DDBJ whole genome shotgun (WGS) entry which is preliminary data.</text>
</comment>
<dbReference type="EMBL" id="QMQA01000140">
    <property type="protein sequence ID" value="RLE12770.1"/>
    <property type="molecule type" value="Genomic_DNA"/>
</dbReference>
<comment type="cofactor">
    <cofactor evidence="8">
        <name>a divalent metal cation</name>
        <dbReference type="ChEBI" id="CHEBI:60240"/>
    </cofactor>
    <text evidence="8">Binds 2 divalent metal cations per subunit.</text>
</comment>
<feature type="binding site" evidence="8">
    <location>
        <position position="177"/>
    </location>
    <ligand>
        <name>Zn(2+)</name>
        <dbReference type="ChEBI" id="CHEBI:29105"/>
        <label>1</label>
    </ligand>
</feature>